<organism evidence="3 4">
    <name type="scientific">Paenibacillus macquariensis</name>
    <dbReference type="NCBI Taxonomy" id="948756"/>
    <lineage>
        <taxon>Bacteria</taxon>
        <taxon>Bacillati</taxon>
        <taxon>Bacillota</taxon>
        <taxon>Bacilli</taxon>
        <taxon>Bacillales</taxon>
        <taxon>Paenibacillaceae</taxon>
        <taxon>Paenibacillus</taxon>
    </lineage>
</organism>
<name>A0ABY1K1B4_9BACL</name>
<dbReference type="PANTHER" id="PTHR21180">
    <property type="entry name" value="ENDONUCLEASE/EXONUCLEASE/PHOSPHATASE FAMILY DOMAIN-CONTAINING PROTEIN 1"/>
    <property type="match status" value="1"/>
</dbReference>
<dbReference type="EMBL" id="FTNK01000007">
    <property type="protein sequence ID" value="SIR11284.1"/>
    <property type="molecule type" value="Genomic_DNA"/>
</dbReference>
<evidence type="ECO:0000313" key="3">
    <source>
        <dbReference type="EMBL" id="SIR11284.1"/>
    </source>
</evidence>
<dbReference type="NCBIfam" id="TIGR00426">
    <property type="entry name" value="competence protein ComEA helix-hairpin-helix repeat region"/>
    <property type="match status" value="1"/>
</dbReference>
<evidence type="ECO:0000256" key="1">
    <source>
        <dbReference type="SAM" id="MobiDB-lite"/>
    </source>
</evidence>
<dbReference type="PANTHER" id="PTHR21180:SF32">
    <property type="entry name" value="ENDONUCLEASE_EXONUCLEASE_PHOSPHATASE FAMILY DOMAIN-CONTAINING PROTEIN 1"/>
    <property type="match status" value="1"/>
</dbReference>
<reference evidence="3 4" key="1">
    <citation type="submission" date="2017-01" db="EMBL/GenBank/DDBJ databases">
        <authorList>
            <person name="Varghese N."/>
            <person name="Submissions S."/>
        </authorList>
    </citation>
    <scope>NUCLEOTIDE SEQUENCE [LARGE SCALE GENOMIC DNA]</scope>
    <source>
        <strain evidence="3 4">ATCC 23464</strain>
    </source>
</reference>
<comment type="caution">
    <text evidence="3">The sequence shown here is derived from an EMBL/GenBank/DDBJ whole genome shotgun (WGS) entry which is preliminary data.</text>
</comment>
<feature type="domain" description="Helix-hairpin-helix DNA-binding motif class 1" evidence="2">
    <location>
        <begin position="165"/>
        <end position="184"/>
    </location>
</feature>
<dbReference type="InterPro" id="IPR003583">
    <property type="entry name" value="Hlx-hairpin-Hlx_DNA-bd_motif"/>
</dbReference>
<dbReference type="Gene3D" id="1.10.150.280">
    <property type="entry name" value="AF1531-like domain"/>
    <property type="match status" value="1"/>
</dbReference>
<feature type="domain" description="Helix-hairpin-helix DNA-binding motif class 1" evidence="2">
    <location>
        <begin position="135"/>
        <end position="154"/>
    </location>
</feature>
<evidence type="ECO:0000313" key="4">
    <source>
        <dbReference type="Proteomes" id="UP000186666"/>
    </source>
</evidence>
<evidence type="ECO:0000259" key="2">
    <source>
        <dbReference type="SMART" id="SM00278"/>
    </source>
</evidence>
<dbReference type="Proteomes" id="UP000186666">
    <property type="component" value="Unassembled WGS sequence"/>
</dbReference>
<dbReference type="Pfam" id="PF12836">
    <property type="entry name" value="HHH_3"/>
    <property type="match status" value="1"/>
</dbReference>
<feature type="compositionally biased region" description="Polar residues" evidence="1">
    <location>
        <begin position="79"/>
        <end position="93"/>
    </location>
</feature>
<dbReference type="SMART" id="SM00278">
    <property type="entry name" value="HhH1"/>
    <property type="match status" value="2"/>
</dbReference>
<protein>
    <submittedName>
        <fullName evidence="3">Competence protein ComEA</fullName>
    </submittedName>
</protein>
<accession>A0ABY1K1B4</accession>
<dbReference type="InterPro" id="IPR010994">
    <property type="entry name" value="RuvA_2-like"/>
</dbReference>
<feature type="region of interest" description="Disordered" evidence="1">
    <location>
        <begin position="43"/>
        <end position="93"/>
    </location>
</feature>
<proteinExistence type="predicted"/>
<dbReference type="RefSeq" id="WP_068587711.1">
    <property type="nucleotide sequence ID" value="NZ_FTNK01000007.1"/>
</dbReference>
<gene>
    <name evidence="3" type="ORF">SAMN05421578_10788</name>
</gene>
<dbReference type="InterPro" id="IPR004509">
    <property type="entry name" value="Competence_ComEA_HhH"/>
</dbReference>
<dbReference type="SUPFAM" id="SSF47781">
    <property type="entry name" value="RuvA domain 2-like"/>
    <property type="match status" value="1"/>
</dbReference>
<sequence length="187" mass="19828">MKRKAIGIMVALLGSGGVLLSGIGERGNVEGWEPLNLQVAQALGEGESPSSKKQGVQEVSTSNVLDSAADSKSSEIRVNENSVNSTPLDNKSGTSIVEQKVEQVKTNEQTIPTPTDTASNAADIHKINVNTGGIKELMELPGVGEKKAQAIIDYRNQNGPFRKISDLNDVKGIGTKMMAKIAPYVEL</sequence>
<feature type="compositionally biased region" description="Polar residues" evidence="1">
    <location>
        <begin position="48"/>
        <end position="65"/>
    </location>
</feature>
<dbReference type="InterPro" id="IPR051675">
    <property type="entry name" value="Endo/Exo/Phosphatase_dom_1"/>
</dbReference>
<keyword evidence="4" id="KW-1185">Reference proteome</keyword>